<dbReference type="OMA" id="FSARNDP"/>
<dbReference type="EMBL" id="CM016555">
    <property type="protein sequence ID" value="TKW19741.1"/>
    <property type="molecule type" value="Genomic_DNA"/>
</dbReference>
<evidence type="ECO:0000256" key="2">
    <source>
        <dbReference type="SAM" id="MobiDB-lite"/>
    </source>
</evidence>
<dbReference type="InterPro" id="IPR010708">
    <property type="entry name" value="5'(3')-deoxyribonucleotidase"/>
</dbReference>
<accession>A0A4U6UT19</accession>
<dbReference type="Gene3D" id="3.40.50.1000">
    <property type="entry name" value="HAD superfamily/HAD-like"/>
    <property type="match status" value="1"/>
</dbReference>
<organism evidence="3 4">
    <name type="scientific">Setaria viridis</name>
    <name type="common">Green bristlegrass</name>
    <name type="synonym">Setaria italica subsp. viridis</name>
    <dbReference type="NCBI Taxonomy" id="4556"/>
    <lineage>
        <taxon>Eukaryota</taxon>
        <taxon>Viridiplantae</taxon>
        <taxon>Streptophyta</taxon>
        <taxon>Embryophyta</taxon>
        <taxon>Tracheophyta</taxon>
        <taxon>Spermatophyta</taxon>
        <taxon>Magnoliopsida</taxon>
        <taxon>Liliopsida</taxon>
        <taxon>Poales</taxon>
        <taxon>Poaceae</taxon>
        <taxon>PACMAD clade</taxon>
        <taxon>Panicoideae</taxon>
        <taxon>Panicodae</taxon>
        <taxon>Paniceae</taxon>
        <taxon>Cenchrinae</taxon>
        <taxon>Setaria</taxon>
    </lineage>
</organism>
<gene>
    <name evidence="3" type="ORF">SEVIR_4G040000v2</name>
</gene>
<evidence type="ECO:0000313" key="4">
    <source>
        <dbReference type="Proteomes" id="UP000298652"/>
    </source>
</evidence>
<dbReference type="InterPro" id="IPR023214">
    <property type="entry name" value="HAD_sf"/>
</dbReference>
<protein>
    <submittedName>
        <fullName evidence="3">Uncharacterized protein</fullName>
    </submittedName>
</protein>
<dbReference type="AlphaFoldDB" id="A0A4U6UT19"/>
<evidence type="ECO:0000313" key="3">
    <source>
        <dbReference type="EMBL" id="TKW19741.1"/>
    </source>
</evidence>
<keyword evidence="4" id="KW-1185">Reference proteome</keyword>
<dbReference type="PANTHER" id="PTHR35134">
    <property type="entry name" value="NUCLEOTIDASE YQFW-RELATED"/>
    <property type="match status" value="1"/>
</dbReference>
<dbReference type="InterPro" id="IPR036412">
    <property type="entry name" value="HAD-like_sf"/>
</dbReference>
<dbReference type="Pfam" id="PF06941">
    <property type="entry name" value="NT5C"/>
    <property type="match status" value="1"/>
</dbReference>
<sequence>MLSRGAVRSLLDRLRPPPRGWKQNPSPAMPPAAVNRACLCRCSHSVAHNEGRATPLGKMGFLNLAGGRRFAPSGALSLKGCLGWQDGGSGGGGFKRRVDGEAAGFKAQVLTRQRQLMRDPEVLPLEEAAASAKTLSGNGACRRGKPLGFPEQAVAAKMVVAVDVDEVLGSFLAALNKFIADRYSWNHTVSEYHVYEFFRIWNCSRERANFLVHEFFTTHYFQDGIQPIPGARDALQNLSSFCSLSVVTSRQDAIKSHTLDWIERYYPGLFEQIHFGNHFALEGQSRPKSEICRSFGAQVLIDDNPRYAMECANDGMRVLLFDYDNSYPWCKTGVDESHPLVTKVHNWEEVEEKLLSWVVTES</sequence>
<dbReference type="Proteomes" id="UP000298652">
    <property type="component" value="Chromosome 4"/>
</dbReference>
<dbReference type="InterPro" id="IPR052419">
    <property type="entry name" value="5_3-deoxyribonucleotidase-like"/>
</dbReference>
<evidence type="ECO:0000256" key="1">
    <source>
        <dbReference type="PIRSR" id="PIRSR610708-1"/>
    </source>
</evidence>
<name>A0A4U6UT19_SETVI</name>
<feature type="region of interest" description="Disordered" evidence="2">
    <location>
        <begin position="1"/>
        <end position="28"/>
    </location>
</feature>
<feature type="active site" description="Nucleophile" evidence="1">
    <location>
        <position position="163"/>
    </location>
</feature>
<feature type="active site" description="Proton donor" evidence="1">
    <location>
        <position position="165"/>
    </location>
</feature>
<proteinExistence type="predicted"/>
<reference evidence="3" key="1">
    <citation type="submission" date="2019-03" db="EMBL/GenBank/DDBJ databases">
        <title>WGS assembly of Setaria viridis.</title>
        <authorList>
            <person name="Huang P."/>
            <person name="Jenkins J."/>
            <person name="Grimwood J."/>
            <person name="Barry K."/>
            <person name="Healey A."/>
            <person name="Mamidi S."/>
            <person name="Sreedasyam A."/>
            <person name="Shu S."/>
            <person name="Feldman M."/>
            <person name="Wu J."/>
            <person name="Yu Y."/>
            <person name="Chen C."/>
            <person name="Johnson J."/>
            <person name="Rokhsar D."/>
            <person name="Baxter I."/>
            <person name="Schmutz J."/>
            <person name="Brutnell T."/>
            <person name="Kellogg E."/>
        </authorList>
    </citation>
    <scope>NUCLEOTIDE SEQUENCE [LARGE SCALE GENOMIC DNA]</scope>
</reference>
<dbReference type="SUPFAM" id="SSF56784">
    <property type="entry name" value="HAD-like"/>
    <property type="match status" value="1"/>
</dbReference>
<dbReference type="GO" id="GO:0008253">
    <property type="term" value="F:5'-nucleotidase activity"/>
    <property type="evidence" value="ECO:0007669"/>
    <property type="project" value="InterPro"/>
</dbReference>
<dbReference type="PANTHER" id="PTHR35134:SF2">
    <property type="entry name" value="NUCLEOTIDASE YQFW-RELATED"/>
    <property type="match status" value="1"/>
</dbReference>
<dbReference type="GO" id="GO:0009264">
    <property type="term" value="P:deoxyribonucleotide catabolic process"/>
    <property type="evidence" value="ECO:0007669"/>
    <property type="project" value="InterPro"/>
</dbReference>
<dbReference type="Gramene" id="TKW19741">
    <property type="protein sequence ID" value="TKW19741"/>
    <property type="gene ID" value="SEVIR_4G040000v2"/>
</dbReference>